<dbReference type="CDD" id="cd04682">
    <property type="entry name" value="NUDIX_Hydrolase"/>
    <property type="match status" value="1"/>
</dbReference>
<organism evidence="4 5">
    <name type="scientific">Pseudomonas batumici</name>
    <dbReference type="NCBI Taxonomy" id="226910"/>
    <lineage>
        <taxon>Bacteria</taxon>
        <taxon>Pseudomonadati</taxon>
        <taxon>Pseudomonadota</taxon>
        <taxon>Gammaproteobacteria</taxon>
        <taxon>Pseudomonadales</taxon>
        <taxon>Pseudomonadaceae</taxon>
        <taxon>Pseudomonas</taxon>
    </lineage>
</organism>
<dbReference type="PATRIC" id="fig|226910.6.peg.2826"/>
<gene>
    <name evidence="4" type="ORF">UCMB321_2835</name>
</gene>
<comment type="cofactor">
    <cofactor evidence="1">
        <name>Mg(2+)</name>
        <dbReference type="ChEBI" id="CHEBI:18420"/>
    </cofactor>
</comment>
<accession>A0A0C2EBT5</accession>
<keyword evidence="2" id="KW-0378">Hydrolase</keyword>
<dbReference type="Gene3D" id="3.90.79.10">
    <property type="entry name" value="Nucleoside Triphosphate Pyrophosphohydrolase"/>
    <property type="match status" value="1"/>
</dbReference>
<dbReference type="Proteomes" id="UP000031535">
    <property type="component" value="Unassembled WGS sequence"/>
</dbReference>
<evidence type="ECO:0000256" key="1">
    <source>
        <dbReference type="ARBA" id="ARBA00001946"/>
    </source>
</evidence>
<dbReference type="AlphaFoldDB" id="A0A0C2EBT5"/>
<dbReference type="Pfam" id="PF00293">
    <property type="entry name" value="NUDIX"/>
    <property type="match status" value="1"/>
</dbReference>
<dbReference type="PROSITE" id="PS51462">
    <property type="entry name" value="NUDIX"/>
    <property type="match status" value="1"/>
</dbReference>
<evidence type="ECO:0000259" key="3">
    <source>
        <dbReference type="PROSITE" id="PS51462"/>
    </source>
</evidence>
<name>A0A0C2EBT5_9PSED</name>
<dbReference type="PANTHER" id="PTHR43046">
    <property type="entry name" value="GDP-MANNOSE MANNOSYL HYDROLASE"/>
    <property type="match status" value="1"/>
</dbReference>
<dbReference type="STRING" id="226910.UCMB321_2835"/>
<dbReference type="InterPro" id="IPR015797">
    <property type="entry name" value="NUDIX_hydrolase-like_dom_sf"/>
</dbReference>
<dbReference type="RefSeq" id="WP_040067785.1">
    <property type="nucleotide sequence ID" value="NZ_JXDG01000037.1"/>
</dbReference>
<keyword evidence="5" id="KW-1185">Reference proteome</keyword>
<proteinExistence type="predicted"/>
<dbReference type="SUPFAM" id="SSF55811">
    <property type="entry name" value="Nudix"/>
    <property type="match status" value="1"/>
</dbReference>
<sequence length="148" mass="17232">MSEALFSGAKLALICGDELLTYLRDLKDSIPYPGYWDFAGGGREGDETPTECALRELDEEFSLRIEAERIEWVRRYPSVTQPNTHSWFLVGQLKRAEIEAIRFGDEGQYWRMMPIAEYLEHPLGVPYLQERLRDYLDTLPQEQDDGLR</sequence>
<evidence type="ECO:0000313" key="4">
    <source>
        <dbReference type="EMBL" id="KIH83339.1"/>
    </source>
</evidence>
<dbReference type="InterPro" id="IPR000086">
    <property type="entry name" value="NUDIX_hydrolase_dom"/>
</dbReference>
<feature type="domain" description="Nudix hydrolase" evidence="3">
    <location>
        <begin position="1"/>
        <end position="140"/>
    </location>
</feature>
<evidence type="ECO:0000313" key="5">
    <source>
        <dbReference type="Proteomes" id="UP000031535"/>
    </source>
</evidence>
<reference evidence="4 5" key="1">
    <citation type="submission" date="2015-01" db="EMBL/GenBank/DDBJ databases">
        <title>Complete genome of Pseudomonas batumici UCM B-321 producer of the batumin antibiotic with strong antistaphilococcal and potential anticancer activity.</title>
        <authorList>
            <person name="Klochko V.V."/>
            <person name="Zelena L.B."/>
            <person name="Elena K.A."/>
            <person name="Reva O.N."/>
        </authorList>
    </citation>
    <scope>NUCLEOTIDE SEQUENCE [LARGE SCALE GENOMIC DNA]</scope>
    <source>
        <strain evidence="4 5">UCM B-321</strain>
    </source>
</reference>
<evidence type="ECO:0000256" key="2">
    <source>
        <dbReference type="ARBA" id="ARBA00022801"/>
    </source>
</evidence>
<dbReference type="GO" id="GO:0016787">
    <property type="term" value="F:hydrolase activity"/>
    <property type="evidence" value="ECO:0007669"/>
    <property type="project" value="UniProtKB-KW"/>
</dbReference>
<comment type="caution">
    <text evidence="4">The sequence shown here is derived from an EMBL/GenBank/DDBJ whole genome shotgun (WGS) entry which is preliminary data.</text>
</comment>
<protein>
    <submittedName>
        <fullName evidence="4">MutT/nudix family protein</fullName>
    </submittedName>
</protein>
<dbReference type="PANTHER" id="PTHR43046:SF14">
    <property type="entry name" value="MUTT_NUDIX FAMILY PROTEIN"/>
    <property type="match status" value="1"/>
</dbReference>
<dbReference type="EMBL" id="JXDG01000037">
    <property type="protein sequence ID" value="KIH83339.1"/>
    <property type="molecule type" value="Genomic_DNA"/>
</dbReference>
<dbReference type="OrthoDB" id="289720at2"/>